<dbReference type="FunFam" id="1.10.238.20:FF:000001">
    <property type="entry name" value="General odorant-binding protein lush"/>
    <property type="match status" value="1"/>
</dbReference>
<dbReference type="PANTHER" id="PTHR11857:SF43">
    <property type="entry name" value="GEO07291P1-RELATED"/>
    <property type="match status" value="1"/>
</dbReference>
<dbReference type="PANTHER" id="PTHR11857">
    <property type="entry name" value="ODORANT BINDING PROTEIN-RELATED"/>
    <property type="match status" value="1"/>
</dbReference>
<dbReference type="GO" id="GO:0005576">
    <property type="term" value="C:extracellular region"/>
    <property type="evidence" value="ECO:0007669"/>
    <property type="project" value="UniProtKB-SubCell"/>
</dbReference>
<gene>
    <name evidence="8" type="ORF">HHI36_002592</name>
</gene>
<reference evidence="8 9" key="1">
    <citation type="journal article" date="2021" name="BMC Biol.">
        <title>Horizontally acquired antibacterial genes associated with adaptive radiation of ladybird beetles.</title>
        <authorList>
            <person name="Li H.S."/>
            <person name="Tang X.F."/>
            <person name="Huang Y.H."/>
            <person name="Xu Z.Y."/>
            <person name="Chen M.L."/>
            <person name="Du X.Y."/>
            <person name="Qiu B.Y."/>
            <person name="Chen P.T."/>
            <person name="Zhang W."/>
            <person name="Slipinski A."/>
            <person name="Escalona H.E."/>
            <person name="Waterhouse R.M."/>
            <person name="Zwick A."/>
            <person name="Pang H."/>
        </authorList>
    </citation>
    <scope>NUCLEOTIDE SEQUENCE [LARGE SCALE GENOMIC DNA]</scope>
    <source>
        <strain evidence="8">SYSU2018</strain>
    </source>
</reference>
<comment type="similarity">
    <text evidence="2">Belongs to the PBP/GOBP family.</text>
</comment>
<evidence type="ECO:0000256" key="2">
    <source>
        <dbReference type="ARBA" id="ARBA00008098"/>
    </source>
</evidence>
<comment type="subcellular location">
    <subcellularLocation>
        <location evidence="1">Secreted</location>
    </subcellularLocation>
</comment>
<dbReference type="InterPro" id="IPR036728">
    <property type="entry name" value="PBP_GOBP_sf"/>
</dbReference>
<dbReference type="EMBL" id="JABFTP020000185">
    <property type="protein sequence ID" value="KAL3288144.1"/>
    <property type="molecule type" value="Genomic_DNA"/>
</dbReference>
<keyword evidence="3" id="KW-0964">Secreted</keyword>
<feature type="signal peptide" evidence="7">
    <location>
        <begin position="1"/>
        <end position="17"/>
    </location>
</feature>
<evidence type="ECO:0000256" key="5">
    <source>
        <dbReference type="ARBA" id="ARBA00023180"/>
    </source>
</evidence>
<dbReference type="Gene3D" id="1.10.238.20">
    <property type="entry name" value="Pheromone/general odorant binding protein domain"/>
    <property type="match status" value="1"/>
</dbReference>
<dbReference type="Proteomes" id="UP001516400">
    <property type="component" value="Unassembled WGS sequence"/>
</dbReference>
<dbReference type="InterPro" id="IPR006170">
    <property type="entry name" value="PBP/GOBP"/>
</dbReference>
<comment type="function">
    <text evidence="6">May be a carrier protein for lipids.</text>
</comment>
<dbReference type="CDD" id="cd23992">
    <property type="entry name" value="PBP_GOBP"/>
    <property type="match status" value="1"/>
</dbReference>
<feature type="chain" id="PRO_5044823233" evidence="7">
    <location>
        <begin position="18"/>
        <end position="133"/>
    </location>
</feature>
<proteinExistence type="inferred from homology"/>
<dbReference type="SMART" id="SM00708">
    <property type="entry name" value="PhBP"/>
    <property type="match status" value="1"/>
</dbReference>
<dbReference type="Pfam" id="PF01395">
    <property type="entry name" value="PBP_GOBP"/>
    <property type="match status" value="1"/>
</dbReference>
<comment type="caution">
    <text evidence="8">The sequence shown here is derived from an EMBL/GenBank/DDBJ whole genome shotgun (WGS) entry which is preliminary data.</text>
</comment>
<evidence type="ECO:0000256" key="1">
    <source>
        <dbReference type="ARBA" id="ARBA00004613"/>
    </source>
</evidence>
<evidence type="ECO:0000256" key="6">
    <source>
        <dbReference type="ARBA" id="ARBA00056866"/>
    </source>
</evidence>
<dbReference type="AlphaFoldDB" id="A0ABD2PBF7"/>
<organism evidence="8 9">
    <name type="scientific">Cryptolaemus montrouzieri</name>
    <dbReference type="NCBI Taxonomy" id="559131"/>
    <lineage>
        <taxon>Eukaryota</taxon>
        <taxon>Metazoa</taxon>
        <taxon>Ecdysozoa</taxon>
        <taxon>Arthropoda</taxon>
        <taxon>Hexapoda</taxon>
        <taxon>Insecta</taxon>
        <taxon>Pterygota</taxon>
        <taxon>Neoptera</taxon>
        <taxon>Endopterygota</taxon>
        <taxon>Coleoptera</taxon>
        <taxon>Polyphaga</taxon>
        <taxon>Cucujiformia</taxon>
        <taxon>Coccinelloidea</taxon>
        <taxon>Coccinellidae</taxon>
        <taxon>Scymninae</taxon>
        <taxon>Scymnini</taxon>
        <taxon>Cryptolaemus</taxon>
    </lineage>
</organism>
<evidence type="ECO:0000313" key="9">
    <source>
        <dbReference type="Proteomes" id="UP001516400"/>
    </source>
</evidence>
<evidence type="ECO:0000313" key="8">
    <source>
        <dbReference type="EMBL" id="KAL3288144.1"/>
    </source>
</evidence>
<keyword evidence="4 7" id="KW-0732">Signal</keyword>
<sequence length="133" mass="15127">MKGVAVIFVCIFVATQALTDEQIHKLDTYREDCAKHTGVDKELAIKARNGDFVEDEKLKEHLYCFSKKIGFQNEAGDLQLDVIRQKLAQEIKDTKVLEDVVKKCAVKKDTPQETSFQVAKCYSEHKPKQSSVH</sequence>
<evidence type="ECO:0000256" key="3">
    <source>
        <dbReference type="ARBA" id="ARBA00022525"/>
    </source>
</evidence>
<evidence type="ECO:0000256" key="7">
    <source>
        <dbReference type="SAM" id="SignalP"/>
    </source>
</evidence>
<dbReference type="GO" id="GO:0007608">
    <property type="term" value="P:sensory perception of smell"/>
    <property type="evidence" value="ECO:0007669"/>
    <property type="project" value="UniProtKB-ARBA"/>
</dbReference>
<protein>
    <submittedName>
        <fullName evidence="8">Uncharacterized protein</fullName>
    </submittedName>
</protein>
<accession>A0ABD2PBF7</accession>
<dbReference type="SUPFAM" id="SSF47565">
    <property type="entry name" value="Insect pheromone/odorant-binding proteins"/>
    <property type="match status" value="1"/>
</dbReference>
<keyword evidence="5" id="KW-0325">Glycoprotein</keyword>
<keyword evidence="9" id="KW-1185">Reference proteome</keyword>
<name>A0ABD2PBF7_9CUCU</name>
<evidence type="ECO:0000256" key="4">
    <source>
        <dbReference type="ARBA" id="ARBA00022729"/>
    </source>
</evidence>